<dbReference type="PROSITE" id="PS51257">
    <property type="entry name" value="PROKAR_LIPOPROTEIN"/>
    <property type="match status" value="1"/>
</dbReference>
<dbReference type="Proteomes" id="UP000184241">
    <property type="component" value="Unassembled WGS sequence"/>
</dbReference>
<dbReference type="RefSeq" id="WP_073019267.1">
    <property type="nucleotide sequence ID" value="NZ_FQXU01000006.1"/>
</dbReference>
<dbReference type="AlphaFoldDB" id="A0A1M5YLK2"/>
<protein>
    <recommendedName>
        <fullName evidence="3">DUF2271 domain-containing protein</fullName>
    </recommendedName>
</protein>
<sequence>MKALKGITLLFLIVINIIFSACSNNNSPSVPTIKQGEDSISKTLEISFPYVKQKGYATNQFAVWIENESGEYIKTIFVTKFTATKGYEKRKDAIPTWVEKSNISDGSTQEIDTVTGSTPKKSAYLVYVWDCKDKDGNEVPKGVYNYYVEGTVKWESRVLYSGKIEVGGIDSSSEAKVEYSTEEAKESDMIGEVKAVYNK</sequence>
<proteinExistence type="predicted"/>
<organism evidence="1 2">
    <name type="scientific">Clostridium intestinale DSM 6191</name>
    <dbReference type="NCBI Taxonomy" id="1121320"/>
    <lineage>
        <taxon>Bacteria</taxon>
        <taxon>Bacillati</taxon>
        <taxon>Bacillota</taxon>
        <taxon>Clostridia</taxon>
        <taxon>Eubacteriales</taxon>
        <taxon>Clostridiaceae</taxon>
        <taxon>Clostridium</taxon>
    </lineage>
</organism>
<evidence type="ECO:0008006" key="3">
    <source>
        <dbReference type="Google" id="ProtNLM"/>
    </source>
</evidence>
<dbReference type="EMBL" id="FQXU01000006">
    <property type="protein sequence ID" value="SHI12809.1"/>
    <property type="molecule type" value="Genomic_DNA"/>
</dbReference>
<dbReference type="InterPro" id="IPR014469">
    <property type="entry name" value="DUF2271"/>
</dbReference>
<dbReference type="Gene3D" id="2.60.40.4070">
    <property type="match status" value="1"/>
</dbReference>
<reference evidence="1 2" key="1">
    <citation type="submission" date="2016-11" db="EMBL/GenBank/DDBJ databases">
        <authorList>
            <person name="Jaros S."/>
            <person name="Januszkiewicz K."/>
            <person name="Wedrychowicz H."/>
        </authorList>
    </citation>
    <scope>NUCLEOTIDE SEQUENCE [LARGE SCALE GENOMIC DNA]</scope>
    <source>
        <strain evidence="1 2">DSM 6191</strain>
    </source>
</reference>
<gene>
    <name evidence="1" type="ORF">SAMN02745941_02118</name>
</gene>
<name>A0A1M5YLK2_9CLOT</name>
<evidence type="ECO:0000313" key="1">
    <source>
        <dbReference type="EMBL" id="SHI12809.1"/>
    </source>
</evidence>
<accession>A0A1M5YLK2</accession>
<evidence type="ECO:0000313" key="2">
    <source>
        <dbReference type="Proteomes" id="UP000184241"/>
    </source>
</evidence>
<dbReference type="Pfam" id="PF10029">
    <property type="entry name" value="DUF2271"/>
    <property type="match status" value="1"/>
</dbReference>